<dbReference type="OrthoDB" id="349082at2759"/>
<feature type="region of interest" description="Disordered" evidence="1">
    <location>
        <begin position="340"/>
        <end position="401"/>
    </location>
</feature>
<keyword evidence="2" id="KW-1185">Reference proteome</keyword>
<evidence type="ECO:0000313" key="3">
    <source>
        <dbReference type="RefSeq" id="XP_026191633.1"/>
    </source>
</evidence>
<accession>A0A6P6RUV0</accession>
<sequence>MRGPLEPADDLHGLPKAERRHVRLLLTIEALSEAHELAKRELERLPPSTEESPPVAPAGGAPPAEPARNTGLAAFAERASAALLHAENPLARGWFFSCIFGQCMHLGPRALDCCMRLAPPEAASFSGLALAALQLLAAANAAAWPLQLESHRLRLLAGEAPRVFRRCFAAAVPMSGSLPSGAVCGIASHELLVLLQRLCSSHTSSSSTARHAELVLWALRCLYGIASCFCFVSSETSPEDAAAARDGALRLYPLIAASLVGFLTSSAAGAKRPLPLKAASAAALALRQWIRAALGPLLPQGDAAGSLQRRQGKAGGSLAEGGASERLKPLLRLLKRQEHFSGGGEEGGRAPAGTSGKLSSPRGGATQRTPTHRKSEDGEASSVEEEEAESEPEEVTPHTALQMLTAPVALSTRWKAEEETASRIQVLTRKHARVS</sequence>
<protein>
    <submittedName>
        <fullName evidence="3">Uncharacterized protein LOC34617431</fullName>
    </submittedName>
</protein>
<feature type="region of interest" description="Disordered" evidence="1">
    <location>
        <begin position="43"/>
        <end position="68"/>
    </location>
</feature>
<evidence type="ECO:0000256" key="1">
    <source>
        <dbReference type="SAM" id="MobiDB-lite"/>
    </source>
</evidence>
<feature type="compositionally biased region" description="Acidic residues" evidence="1">
    <location>
        <begin position="378"/>
        <end position="394"/>
    </location>
</feature>
<gene>
    <name evidence="3" type="primary">LOC34617431</name>
</gene>
<proteinExistence type="predicted"/>
<evidence type="ECO:0000313" key="2">
    <source>
        <dbReference type="Proteomes" id="UP000515125"/>
    </source>
</evidence>
<dbReference type="RefSeq" id="XP_026191633.1">
    <property type="nucleotide sequence ID" value="XM_026335848.1"/>
</dbReference>
<dbReference type="Proteomes" id="UP000515125">
    <property type="component" value="Unplaced"/>
</dbReference>
<reference evidence="3" key="1">
    <citation type="submission" date="2025-08" db="UniProtKB">
        <authorList>
            <consortium name="RefSeq"/>
        </authorList>
    </citation>
    <scope>IDENTIFICATION</scope>
</reference>
<dbReference type="AlphaFoldDB" id="A0A6P6RUV0"/>
<name>A0A6P6RUV0_9EIME</name>
<dbReference type="GeneID" id="34617431"/>
<organism evidence="2 3">
    <name type="scientific">Cyclospora cayetanensis</name>
    <dbReference type="NCBI Taxonomy" id="88456"/>
    <lineage>
        <taxon>Eukaryota</taxon>
        <taxon>Sar</taxon>
        <taxon>Alveolata</taxon>
        <taxon>Apicomplexa</taxon>
        <taxon>Conoidasida</taxon>
        <taxon>Coccidia</taxon>
        <taxon>Eucoccidiorida</taxon>
        <taxon>Eimeriorina</taxon>
        <taxon>Eimeriidae</taxon>
        <taxon>Cyclospora</taxon>
    </lineage>
</organism>